<name>A0A167WMC2_9AGAM</name>
<keyword evidence="6" id="KW-1185">Reference proteome</keyword>
<sequence>MESHRLIEEVYGCLQGLGWHGKTKGFSNQDPISSLARFATRQWLSDANEDQMLDLLRTDIRRDSSNPRVSIKGTHFMSKLAEAYGKRDTSYAEARAFEAVCEAGEGLGDGTYQQLATVTHRDGHWLAVVVDAENDQVLYGDSFGGAIDSEMKTVLMWWTQLHTGRTFSLVQLTLTYQIDGYSCGLLAWNGVAHHLYPLKYPLIKADAVDDGRLEVLLKIANHHQDRVCVNHNKWKRHSHIHPEL</sequence>
<evidence type="ECO:0000259" key="4">
    <source>
        <dbReference type="PROSITE" id="PS50600"/>
    </source>
</evidence>
<dbReference type="GO" id="GO:0019783">
    <property type="term" value="F:ubiquitin-like protein peptidase activity"/>
    <property type="evidence" value="ECO:0007669"/>
    <property type="project" value="UniProtKB-ARBA"/>
</dbReference>
<gene>
    <name evidence="5" type="ORF">FIBSPDRAFT_764713</name>
</gene>
<dbReference type="Gene3D" id="3.40.395.10">
    <property type="entry name" value="Adenoviral Proteinase, Chain A"/>
    <property type="match status" value="1"/>
</dbReference>
<comment type="similarity">
    <text evidence="1">Belongs to the peptidase C48 family.</text>
</comment>
<dbReference type="GO" id="GO:0006508">
    <property type="term" value="P:proteolysis"/>
    <property type="evidence" value="ECO:0007669"/>
    <property type="project" value="UniProtKB-KW"/>
</dbReference>
<dbReference type="InterPro" id="IPR003653">
    <property type="entry name" value="Peptidase_C48_C"/>
</dbReference>
<accession>A0A167WMC2</accession>
<evidence type="ECO:0000256" key="2">
    <source>
        <dbReference type="ARBA" id="ARBA00022670"/>
    </source>
</evidence>
<dbReference type="SUPFAM" id="SSF54001">
    <property type="entry name" value="Cysteine proteinases"/>
    <property type="match status" value="1"/>
</dbReference>
<evidence type="ECO:0000313" key="5">
    <source>
        <dbReference type="EMBL" id="KZP06265.1"/>
    </source>
</evidence>
<dbReference type="Pfam" id="PF02902">
    <property type="entry name" value="Peptidase_C48"/>
    <property type="match status" value="1"/>
</dbReference>
<dbReference type="PROSITE" id="PS50600">
    <property type="entry name" value="ULP_PROTEASE"/>
    <property type="match status" value="1"/>
</dbReference>
<feature type="domain" description="Ubiquitin-like protease family profile" evidence="4">
    <location>
        <begin position="1"/>
        <end position="194"/>
    </location>
</feature>
<evidence type="ECO:0000256" key="1">
    <source>
        <dbReference type="ARBA" id="ARBA00005234"/>
    </source>
</evidence>
<protein>
    <recommendedName>
        <fullName evidence="4">Ubiquitin-like protease family profile domain-containing protein</fullName>
    </recommendedName>
</protein>
<keyword evidence="2" id="KW-0645">Protease</keyword>
<reference evidence="5 6" key="1">
    <citation type="journal article" date="2016" name="Mol. Biol. Evol.">
        <title>Comparative Genomics of Early-Diverging Mushroom-Forming Fungi Provides Insights into the Origins of Lignocellulose Decay Capabilities.</title>
        <authorList>
            <person name="Nagy L.G."/>
            <person name="Riley R."/>
            <person name="Tritt A."/>
            <person name="Adam C."/>
            <person name="Daum C."/>
            <person name="Floudas D."/>
            <person name="Sun H."/>
            <person name="Yadav J.S."/>
            <person name="Pangilinan J."/>
            <person name="Larsson K.H."/>
            <person name="Matsuura K."/>
            <person name="Barry K."/>
            <person name="Labutti K."/>
            <person name="Kuo R."/>
            <person name="Ohm R.A."/>
            <person name="Bhattacharya S.S."/>
            <person name="Shirouzu T."/>
            <person name="Yoshinaga Y."/>
            <person name="Martin F.M."/>
            <person name="Grigoriev I.V."/>
            <person name="Hibbett D.S."/>
        </authorList>
    </citation>
    <scope>NUCLEOTIDE SEQUENCE [LARGE SCALE GENOMIC DNA]</scope>
    <source>
        <strain evidence="5 6">CBS 109695</strain>
    </source>
</reference>
<proteinExistence type="inferred from homology"/>
<evidence type="ECO:0000256" key="3">
    <source>
        <dbReference type="ARBA" id="ARBA00022801"/>
    </source>
</evidence>
<keyword evidence="3" id="KW-0378">Hydrolase</keyword>
<evidence type="ECO:0000313" key="6">
    <source>
        <dbReference type="Proteomes" id="UP000076532"/>
    </source>
</evidence>
<dbReference type="EMBL" id="KV417796">
    <property type="protein sequence ID" value="KZP06265.1"/>
    <property type="molecule type" value="Genomic_DNA"/>
</dbReference>
<dbReference type="OrthoDB" id="2979847at2759"/>
<dbReference type="Proteomes" id="UP000076532">
    <property type="component" value="Unassembled WGS sequence"/>
</dbReference>
<dbReference type="InterPro" id="IPR038765">
    <property type="entry name" value="Papain-like_cys_pep_sf"/>
</dbReference>
<dbReference type="AlphaFoldDB" id="A0A167WMC2"/>
<organism evidence="5 6">
    <name type="scientific">Athelia psychrophila</name>
    <dbReference type="NCBI Taxonomy" id="1759441"/>
    <lineage>
        <taxon>Eukaryota</taxon>
        <taxon>Fungi</taxon>
        <taxon>Dikarya</taxon>
        <taxon>Basidiomycota</taxon>
        <taxon>Agaricomycotina</taxon>
        <taxon>Agaricomycetes</taxon>
        <taxon>Agaricomycetidae</taxon>
        <taxon>Atheliales</taxon>
        <taxon>Atheliaceae</taxon>
        <taxon>Athelia</taxon>
    </lineage>
</organism>
<dbReference type="GO" id="GO:0008234">
    <property type="term" value="F:cysteine-type peptidase activity"/>
    <property type="evidence" value="ECO:0007669"/>
    <property type="project" value="InterPro"/>
</dbReference>